<dbReference type="EMBL" id="LMYI01000001">
    <property type="protein sequence ID" value="POS65149.1"/>
    <property type="molecule type" value="Genomic_DNA"/>
</dbReference>
<dbReference type="RefSeq" id="WP_043559167.1">
    <property type="nucleotide sequence ID" value="NZ_CBLY010000004.1"/>
</dbReference>
<evidence type="ECO:0000313" key="4">
    <source>
        <dbReference type="Proteomes" id="UP000237218"/>
    </source>
</evidence>
<gene>
    <name evidence="2" type="ORF">ASQ42_00660</name>
    <name evidence="1" type="ORF">SACS_0712</name>
</gene>
<reference evidence="1 3" key="2">
    <citation type="journal article" date="2014" name="PLoS ONE">
        <title>Evolution of mitochondria reconstructed from the energy metabolism of living bacteria.</title>
        <authorList>
            <person name="Degli Esposti M."/>
            <person name="Chouaia B."/>
            <person name="Comandatore F."/>
            <person name="Crotti E."/>
            <person name="Sassera D."/>
            <person name="Lievens P.M."/>
            <person name="Daffonchio D."/>
            <person name="Bandi C."/>
        </authorList>
    </citation>
    <scope>NUCLEOTIDE SEQUENCE [LARGE SCALE GENOMIC DNA]</scope>
    <source>
        <strain evidence="1">AM168</strain>
        <strain evidence="3">AM169</strain>
    </source>
</reference>
<name>A0A7U7G5K8_9PROT</name>
<keyword evidence="4" id="KW-1185">Reference proteome</keyword>
<evidence type="ECO:0000313" key="2">
    <source>
        <dbReference type="EMBL" id="POS65149.1"/>
    </source>
</evidence>
<evidence type="ECO:0000313" key="1">
    <source>
        <dbReference type="EMBL" id="CDG33450.1"/>
    </source>
</evidence>
<accession>A0A7U7G5K8</accession>
<reference evidence="1 3" key="1">
    <citation type="journal article" date="2014" name="Genome Biol. Evol.">
        <title>Acetic acid bacteria genomes reveal functional traits for adaptation to life in insect guts.</title>
        <authorList>
            <person name="Chouaia B."/>
            <person name="Gaiarsa S."/>
            <person name="Crotti E."/>
            <person name="Comandatore F."/>
            <person name="Degli Esposti M."/>
            <person name="Ricci I."/>
            <person name="Alma A."/>
            <person name="Favia G."/>
            <person name="Bandi C."/>
            <person name="Daffonchio D."/>
        </authorList>
    </citation>
    <scope>NUCLEOTIDE SEQUENCE [LARGE SCALE GENOMIC DNA]</scope>
    <source>
        <strain evidence="1">AM168</strain>
        <strain evidence="3">AM169</strain>
    </source>
</reference>
<dbReference type="AlphaFoldDB" id="A0A7U7G5K8"/>
<sequence length="211" mass="23215">MNTDHTDQTTSPPLWLLDATGQMLGHDTLNDRIIRQLFDTRAVPGLSLHLQSPLTRRNYASSPIRARFRKQASLPFPLPEIDVFSTLQDSIALRCVDGNQGWISIGTDLHEIHFDAPKMTPLGYFLPLTGEALLGLAMLFDRGLASVRTADGTMIGPASFLSEKPHGLALGPITTCLADHLETLIQLGRLPPGQELSHSFGQDHLTFRRAD</sequence>
<proteinExistence type="predicted"/>
<organism evidence="1 3">
    <name type="scientific">Parasaccharibacter apium</name>
    <dbReference type="NCBI Taxonomy" id="1510841"/>
    <lineage>
        <taxon>Bacteria</taxon>
        <taxon>Pseudomonadati</taxon>
        <taxon>Pseudomonadota</taxon>
        <taxon>Alphaproteobacteria</taxon>
        <taxon>Acetobacterales</taxon>
        <taxon>Acetobacteraceae</taxon>
        <taxon>Parasaccharibacter</taxon>
    </lineage>
</organism>
<protein>
    <submittedName>
        <fullName evidence="1">Uncharacterized protein</fullName>
    </submittedName>
</protein>
<comment type="caution">
    <text evidence="1">The sequence shown here is derived from an EMBL/GenBank/DDBJ whole genome shotgun (WGS) entry which is preliminary data.</text>
</comment>
<dbReference type="Proteomes" id="UP000237218">
    <property type="component" value="Unassembled WGS sequence"/>
</dbReference>
<dbReference type="OrthoDB" id="7283421at2"/>
<dbReference type="Proteomes" id="UP000027590">
    <property type="component" value="Unassembled WGS sequence"/>
</dbReference>
<reference evidence="2 4" key="3">
    <citation type="submission" date="2018-02" db="EMBL/GenBank/DDBJ databases">
        <title>Draft genome sequences of four Parasaccharibacter apium strains isolated from honey bees.</title>
        <authorList>
            <person name="Corby-Harris V.L."/>
            <person name="Anderson K.E."/>
        </authorList>
    </citation>
    <scope>NUCLEOTIDE SEQUENCE [LARGE SCALE GENOMIC DNA]</scope>
    <source>
        <strain evidence="2 4">B8</strain>
    </source>
</reference>
<evidence type="ECO:0000313" key="3">
    <source>
        <dbReference type="Proteomes" id="UP000027590"/>
    </source>
</evidence>
<dbReference type="EMBL" id="CBLY010000004">
    <property type="protein sequence ID" value="CDG33450.1"/>
    <property type="molecule type" value="Genomic_DNA"/>
</dbReference>